<evidence type="ECO:0000313" key="2">
    <source>
        <dbReference type="Proteomes" id="UP000245423"/>
    </source>
</evidence>
<sequence>MAKVKLFGIYSIKVGKNELIIKAKNIEELLIKLSEIEPNLTMEELKRSLIFVNNRNITELSMFKTKIDHNDNISILSPIAGG</sequence>
<dbReference type="OrthoDB" id="9936408at2"/>
<dbReference type="Pfam" id="PF02597">
    <property type="entry name" value="ThiS"/>
    <property type="match status" value="1"/>
</dbReference>
<dbReference type="SUPFAM" id="SSF54285">
    <property type="entry name" value="MoaD/ThiS"/>
    <property type="match status" value="1"/>
</dbReference>
<dbReference type="InterPro" id="IPR012675">
    <property type="entry name" value="Beta-grasp_dom_sf"/>
</dbReference>
<dbReference type="AlphaFoldDB" id="A0A1M4PLW5"/>
<reference evidence="1 2" key="1">
    <citation type="submission" date="2016-11" db="EMBL/GenBank/DDBJ databases">
        <authorList>
            <person name="Manzoor S."/>
        </authorList>
    </citation>
    <scope>NUCLEOTIDE SEQUENCE [LARGE SCALE GENOMIC DNA]</scope>
    <source>
        <strain evidence="1">Clostridium ultunense strain Esp</strain>
    </source>
</reference>
<dbReference type="InterPro" id="IPR016155">
    <property type="entry name" value="Mopterin_synth/thiamin_S_b"/>
</dbReference>
<dbReference type="EMBL" id="LT669839">
    <property type="protein sequence ID" value="SHD76451.1"/>
    <property type="molecule type" value="Genomic_DNA"/>
</dbReference>
<dbReference type="Gene3D" id="3.10.20.30">
    <property type="match status" value="1"/>
</dbReference>
<dbReference type="RefSeq" id="WP_025640711.1">
    <property type="nucleotide sequence ID" value="NZ_LT669839.1"/>
</dbReference>
<protein>
    <submittedName>
        <fullName evidence="1">Putative sulfur carrier protein AF_0552</fullName>
    </submittedName>
</protein>
<evidence type="ECO:0000313" key="1">
    <source>
        <dbReference type="EMBL" id="SHD76451.1"/>
    </source>
</evidence>
<gene>
    <name evidence="1" type="ORF">CUESP1_1076</name>
</gene>
<keyword evidence="2" id="KW-1185">Reference proteome</keyword>
<proteinExistence type="predicted"/>
<organism evidence="1 2">
    <name type="scientific">[Clostridium] ultunense Esp</name>
    <dbReference type="NCBI Taxonomy" id="1288971"/>
    <lineage>
        <taxon>Bacteria</taxon>
        <taxon>Bacillati</taxon>
        <taxon>Bacillota</taxon>
        <taxon>Tissierellia</taxon>
        <taxon>Tissierellales</taxon>
        <taxon>Tepidimicrobiaceae</taxon>
        <taxon>Schnuerera</taxon>
    </lineage>
</organism>
<name>A0A1M4PLW5_9FIRM</name>
<dbReference type="Proteomes" id="UP000245423">
    <property type="component" value="Chromosome 1"/>
</dbReference>
<accession>A0A1M4PLW5</accession>
<dbReference type="InterPro" id="IPR003749">
    <property type="entry name" value="ThiS/MoaD-like"/>
</dbReference>
<dbReference type="CDD" id="cd17040">
    <property type="entry name" value="Ubl_MoaD_like"/>
    <property type="match status" value="1"/>
</dbReference>